<protein>
    <submittedName>
        <fullName evidence="2">DNA helicase</fullName>
    </submittedName>
</protein>
<proteinExistence type="predicted"/>
<feature type="region of interest" description="Disordered" evidence="1">
    <location>
        <begin position="1"/>
        <end position="58"/>
    </location>
</feature>
<feature type="region of interest" description="Disordered" evidence="1">
    <location>
        <begin position="71"/>
        <end position="91"/>
    </location>
</feature>
<keyword evidence="2" id="KW-0067">ATP-binding</keyword>
<dbReference type="Proteomes" id="UP001138751">
    <property type="component" value="Unassembled WGS sequence"/>
</dbReference>
<dbReference type="EMBL" id="JAAEDM010000033">
    <property type="protein sequence ID" value="MBR0672111.1"/>
    <property type="molecule type" value="Genomic_DNA"/>
</dbReference>
<name>A0A9X9WY82_9PROT</name>
<feature type="compositionally biased region" description="Basic and acidic residues" evidence="1">
    <location>
        <begin position="1"/>
        <end position="51"/>
    </location>
</feature>
<dbReference type="AlphaFoldDB" id="A0A9X9WY82"/>
<reference evidence="2" key="2">
    <citation type="journal article" date="2021" name="Syst. Appl. Microbiol.">
        <title>Roseomonas hellenica sp. nov., isolated from roots of wild-growing Alkanna tinctoria.</title>
        <authorList>
            <person name="Rat A."/>
            <person name="Naranjo H.D."/>
            <person name="Lebbe L."/>
            <person name="Cnockaert M."/>
            <person name="Krigas N."/>
            <person name="Grigoriadou K."/>
            <person name="Maloupa E."/>
            <person name="Willems A."/>
        </authorList>
    </citation>
    <scope>NUCLEOTIDE SEQUENCE</scope>
    <source>
        <strain evidence="2">LMG 31231</strain>
    </source>
</reference>
<keyword evidence="2" id="KW-0347">Helicase</keyword>
<keyword evidence="3" id="KW-1185">Reference proteome</keyword>
<gene>
    <name evidence="2" type="ORF">GXW76_13095</name>
</gene>
<keyword evidence="2" id="KW-0378">Hydrolase</keyword>
<evidence type="ECO:0000313" key="3">
    <source>
        <dbReference type="Proteomes" id="UP001138751"/>
    </source>
</evidence>
<reference evidence="2" key="1">
    <citation type="submission" date="2020-01" db="EMBL/GenBank/DDBJ databases">
        <authorList>
            <person name="Rat A."/>
        </authorList>
    </citation>
    <scope>NUCLEOTIDE SEQUENCE</scope>
    <source>
        <strain evidence="2">LMG 31231</strain>
    </source>
</reference>
<accession>A0A9X9WY82</accession>
<evidence type="ECO:0000256" key="1">
    <source>
        <dbReference type="SAM" id="MobiDB-lite"/>
    </source>
</evidence>
<keyword evidence="2" id="KW-0547">Nucleotide-binding</keyword>
<organism evidence="2 3">
    <name type="scientific">Neoroseomonas soli</name>
    <dbReference type="NCBI Taxonomy" id="1081025"/>
    <lineage>
        <taxon>Bacteria</taxon>
        <taxon>Pseudomonadati</taxon>
        <taxon>Pseudomonadota</taxon>
        <taxon>Alphaproteobacteria</taxon>
        <taxon>Acetobacterales</taxon>
        <taxon>Acetobacteraceae</taxon>
        <taxon>Neoroseomonas</taxon>
    </lineage>
</organism>
<sequence>PRREQSRDRGGDRDRSARIERETAEAARTEREPRRDRDRDAGRERRYRQEDLGPAVKGFGDAVPAFMLIPLPRPRAEKPAVADTTPETEAA</sequence>
<comment type="caution">
    <text evidence="2">The sequence shown here is derived from an EMBL/GenBank/DDBJ whole genome shotgun (WGS) entry which is preliminary data.</text>
</comment>
<dbReference type="GO" id="GO:0004386">
    <property type="term" value="F:helicase activity"/>
    <property type="evidence" value="ECO:0007669"/>
    <property type="project" value="UniProtKB-KW"/>
</dbReference>
<evidence type="ECO:0000313" key="2">
    <source>
        <dbReference type="EMBL" id="MBR0672111.1"/>
    </source>
</evidence>
<feature type="non-terminal residue" evidence="2">
    <location>
        <position position="1"/>
    </location>
</feature>